<dbReference type="GO" id="GO:0050684">
    <property type="term" value="P:regulation of mRNA processing"/>
    <property type="evidence" value="ECO:0007669"/>
    <property type="project" value="TreeGrafter"/>
</dbReference>
<keyword evidence="3" id="KW-0808">Transferase</keyword>
<dbReference type="PANTHER" id="PTHR47634:SF9">
    <property type="entry name" value="PROTEIN KINASE DOMAIN-CONTAINING PROTEIN-RELATED"/>
    <property type="match status" value="1"/>
</dbReference>
<dbReference type="InterPro" id="IPR000719">
    <property type="entry name" value="Prot_kinase_dom"/>
</dbReference>
<evidence type="ECO:0000313" key="11">
    <source>
        <dbReference type="EMBL" id="CAF0982530.1"/>
    </source>
</evidence>
<evidence type="ECO:0000259" key="9">
    <source>
        <dbReference type="PROSITE" id="PS50011"/>
    </source>
</evidence>
<dbReference type="PROSITE" id="PS50011">
    <property type="entry name" value="PROTEIN_KINASE_DOM"/>
    <property type="match status" value="1"/>
</dbReference>
<dbReference type="Proteomes" id="UP000663870">
    <property type="component" value="Unassembled WGS sequence"/>
</dbReference>
<evidence type="ECO:0000256" key="2">
    <source>
        <dbReference type="ARBA" id="ARBA00022527"/>
    </source>
</evidence>
<evidence type="ECO:0000313" key="13">
    <source>
        <dbReference type="Proteomes" id="UP000663870"/>
    </source>
</evidence>
<evidence type="ECO:0000256" key="8">
    <source>
        <dbReference type="ARBA" id="ARBA00048679"/>
    </source>
</evidence>
<keyword evidence="6" id="KW-0067">ATP-binding</keyword>
<dbReference type="GO" id="GO:0000245">
    <property type="term" value="P:spliceosomal complex assembly"/>
    <property type="evidence" value="ECO:0007669"/>
    <property type="project" value="TreeGrafter"/>
</dbReference>
<dbReference type="InterPro" id="IPR051334">
    <property type="entry name" value="SRPK"/>
</dbReference>
<comment type="catalytic activity">
    <reaction evidence="7">
        <text>L-threonyl-[protein] + ATP = O-phospho-L-threonyl-[protein] + ADP + H(+)</text>
        <dbReference type="Rhea" id="RHEA:46608"/>
        <dbReference type="Rhea" id="RHEA-COMP:11060"/>
        <dbReference type="Rhea" id="RHEA-COMP:11605"/>
        <dbReference type="ChEBI" id="CHEBI:15378"/>
        <dbReference type="ChEBI" id="CHEBI:30013"/>
        <dbReference type="ChEBI" id="CHEBI:30616"/>
        <dbReference type="ChEBI" id="CHEBI:61977"/>
        <dbReference type="ChEBI" id="CHEBI:456216"/>
        <dbReference type="EC" id="2.7.11.1"/>
    </reaction>
</comment>
<name>A0A814CTJ5_9BILA</name>
<comment type="catalytic activity">
    <reaction evidence="8">
        <text>L-seryl-[protein] + ATP = O-phospho-L-seryl-[protein] + ADP + H(+)</text>
        <dbReference type="Rhea" id="RHEA:17989"/>
        <dbReference type="Rhea" id="RHEA-COMP:9863"/>
        <dbReference type="Rhea" id="RHEA-COMP:11604"/>
        <dbReference type="ChEBI" id="CHEBI:15378"/>
        <dbReference type="ChEBI" id="CHEBI:29999"/>
        <dbReference type="ChEBI" id="CHEBI:30616"/>
        <dbReference type="ChEBI" id="CHEBI:83421"/>
        <dbReference type="ChEBI" id="CHEBI:456216"/>
        <dbReference type="EC" id="2.7.11.1"/>
    </reaction>
</comment>
<dbReference type="GO" id="GO:0005737">
    <property type="term" value="C:cytoplasm"/>
    <property type="evidence" value="ECO:0007669"/>
    <property type="project" value="TreeGrafter"/>
</dbReference>
<keyword evidence="4" id="KW-0547">Nucleotide-binding</keyword>
<evidence type="ECO:0000256" key="7">
    <source>
        <dbReference type="ARBA" id="ARBA00047899"/>
    </source>
</evidence>
<proteinExistence type="predicted"/>
<dbReference type="GO" id="GO:0005634">
    <property type="term" value="C:nucleus"/>
    <property type="evidence" value="ECO:0007669"/>
    <property type="project" value="TreeGrafter"/>
</dbReference>
<sequence>MSLPVIQSLKYVIAYLWGFEVLEHSLLKLIIRLSYRGIPIPNIKTITKQALQGLDYLHRKCEIIRTAIKPENTLMCFDEEHVRVLAYEAAE</sequence>
<evidence type="ECO:0000256" key="3">
    <source>
        <dbReference type="ARBA" id="ARBA00022679"/>
    </source>
</evidence>
<comment type="caution">
    <text evidence="10">The sequence shown here is derived from an EMBL/GenBank/DDBJ whole genome shotgun (WGS) entry which is preliminary data.</text>
</comment>
<dbReference type="EMBL" id="CAJNOL010000282">
    <property type="protein sequence ID" value="CAF0982530.1"/>
    <property type="molecule type" value="Genomic_DNA"/>
</dbReference>
<evidence type="ECO:0000256" key="4">
    <source>
        <dbReference type="ARBA" id="ARBA00022741"/>
    </source>
</evidence>
<dbReference type="GO" id="GO:0005524">
    <property type="term" value="F:ATP binding"/>
    <property type="evidence" value="ECO:0007669"/>
    <property type="project" value="UniProtKB-KW"/>
</dbReference>
<gene>
    <name evidence="11" type="ORF">JXQ802_LOCUS13255</name>
    <name evidence="10" type="ORF">PYM288_LOCUS11890</name>
</gene>
<protein>
    <recommendedName>
        <fullName evidence="1">non-specific serine/threonine protein kinase</fullName>
        <ecNumber evidence="1">2.7.11.1</ecNumber>
    </recommendedName>
</protein>
<dbReference type="InterPro" id="IPR011009">
    <property type="entry name" value="Kinase-like_dom_sf"/>
</dbReference>
<evidence type="ECO:0000313" key="12">
    <source>
        <dbReference type="Proteomes" id="UP000663854"/>
    </source>
</evidence>
<evidence type="ECO:0000256" key="5">
    <source>
        <dbReference type="ARBA" id="ARBA00022777"/>
    </source>
</evidence>
<feature type="domain" description="Protein kinase" evidence="9">
    <location>
        <begin position="1"/>
        <end position="91"/>
    </location>
</feature>
<evidence type="ECO:0000313" key="10">
    <source>
        <dbReference type="EMBL" id="CAF0946604.1"/>
    </source>
</evidence>
<evidence type="ECO:0000256" key="1">
    <source>
        <dbReference type="ARBA" id="ARBA00012513"/>
    </source>
</evidence>
<keyword evidence="13" id="KW-1185">Reference proteome</keyword>
<dbReference type="EMBL" id="CAJNOH010000210">
    <property type="protein sequence ID" value="CAF0946604.1"/>
    <property type="molecule type" value="Genomic_DNA"/>
</dbReference>
<keyword evidence="2" id="KW-0723">Serine/threonine-protein kinase</keyword>
<keyword evidence="5" id="KW-0418">Kinase</keyword>
<reference evidence="10" key="1">
    <citation type="submission" date="2021-02" db="EMBL/GenBank/DDBJ databases">
        <authorList>
            <person name="Nowell W R."/>
        </authorList>
    </citation>
    <scope>NUCLEOTIDE SEQUENCE</scope>
</reference>
<dbReference type="PANTHER" id="PTHR47634">
    <property type="entry name" value="PROTEIN KINASE DOMAIN-CONTAINING PROTEIN-RELATED"/>
    <property type="match status" value="1"/>
</dbReference>
<dbReference type="AlphaFoldDB" id="A0A814CTJ5"/>
<dbReference type="Proteomes" id="UP000663854">
    <property type="component" value="Unassembled WGS sequence"/>
</dbReference>
<dbReference type="SUPFAM" id="SSF56112">
    <property type="entry name" value="Protein kinase-like (PK-like)"/>
    <property type="match status" value="1"/>
</dbReference>
<organism evidence="10 12">
    <name type="scientific">Rotaria sordida</name>
    <dbReference type="NCBI Taxonomy" id="392033"/>
    <lineage>
        <taxon>Eukaryota</taxon>
        <taxon>Metazoa</taxon>
        <taxon>Spiralia</taxon>
        <taxon>Gnathifera</taxon>
        <taxon>Rotifera</taxon>
        <taxon>Eurotatoria</taxon>
        <taxon>Bdelloidea</taxon>
        <taxon>Philodinida</taxon>
        <taxon>Philodinidae</taxon>
        <taxon>Rotaria</taxon>
    </lineage>
</organism>
<dbReference type="Gene3D" id="1.10.510.10">
    <property type="entry name" value="Transferase(Phosphotransferase) domain 1"/>
    <property type="match status" value="1"/>
</dbReference>
<evidence type="ECO:0000256" key="6">
    <source>
        <dbReference type="ARBA" id="ARBA00022840"/>
    </source>
</evidence>
<dbReference type="GO" id="GO:0004674">
    <property type="term" value="F:protein serine/threonine kinase activity"/>
    <property type="evidence" value="ECO:0007669"/>
    <property type="project" value="UniProtKB-KW"/>
</dbReference>
<accession>A0A814CTJ5</accession>
<dbReference type="EC" id="2.7.11.1" evidence="1"/>